<dbReference type="Proteomes" id="UP000430692">
    <property type="component" value="Unassembled WGS sequence"/>
</dbReference>
<name>A0A6I4VUD5_9BACL</name>
<dbReference type="InterPro" id="IPR027417">
    <property type="entry name" value="P-loop_NTPase"/>
</dbReference>
<dbReference type="PANTHER" id="PTHR37807">
    <property type="entry name" value="OS07G0160300 PROTEIN"/>
    <property type="match status" value="1"/>
</dbReference>
<dbReference type="AlphaFoldDB" id="A0A6I4VUD5"/>
<dbReference type="SUPFAM" id="SSF52540">
    <property type="entry name" value="P-loop containing nucleoside triphosphate hydrolases"/>
    <property type="match status" value="1"/>
</dbReference>
<dbReference type="PANTHER" id="PTHR37807:SF3">
    <property type="entry name" value="OS07G0160300 PROTEIN"/>
    <property type="match status" value="1"/>
</dbReference>
<dbReference type="Pfam" id="PF13671">
    <property type="entry name" value="AAA_33"/>
    <property type="match status" value="1"/>
</dbReference>
<proteinExistence type="predicted"/>
<sequence length="189" mass="22188">MEPTVIFLIGAAASGKSTIGKRIASKYHFCYLDKDMICNKFTGQLLESKGYSPHERDGNEFYNDVVMDLEYQTLLDIANDNLQLGQSVILDAPFLAYFSNSDYIHQLKERYEWTNIKPLVLQVTIDFAVLKERMHSRELDRDLWKFANWNTYVESIKERKCLWEGAERRQFDNSSSEIDEKRLYEVLSF</sequence>
<comment type="caution">
    <text evidence="1">The sequence shown here is derived from an EMBL/GenBank/DDBJ whole genome shotgun (WGS) entry which is preliminary data.</text>
</comment>
<organism evidence="1 2">
    <name type="scientific">Shimazuella alba</name>
    <dbReference type="NCBI Taxonomy" id="2690964"/>
    <lineage>
        <taxon>Bacteria</taxon>
        <taxon>Bacillati</taxon>
        <taxon>Bacillota</taxon>
        <taxon>Bacilli</taxon>
        <taxon>Bacillales</taxon>
        <taxon>Thermoactinomycetaceae</taxon>
        <taxon>Shimazuella</taxon>
    </lineage>
</organism>
<reference evidence="1 2" key="1">
    <citation type="submission" date="2019-12" db="EMBL/GenBank/DDBJ databases">
        <title>Whole-genome analyses of novel actinobacteria.</title>
        <authorList>
            <person name="Sahin N."/>
            <person name="Saygin H."/>
        </authorList>
    </citation>
    <scope>NUCLEOTIDE SEQUENCE [LARGE SCALE GENOMIC DNA]</scope>
    <source>
        <strain evidence="1 2">KC615</strain>
    </source>
</reference>
<dbReference type="PRINTS" id="PR01100">
    <property type="entry name" value="SHIKIMTKNASE"/>
</dbReference>
<protein>
    <submittedName>
        <fullName evidence="1">AAA family ATPase</fullName>
    </submittedName>
</protein>
<accession>A0A6I4VUD5</accession>
<evidence type="ECO:0000313" key="1">
    <source>
        <dbReference type="EMBL" id="MXQ53785.1"/>
    </source>
</evidence>
<dbReference type="EMBL" id="WUUL01000005">
    <property type="protein sequence ID" value="MXQ53785.1"/>
    <property type="molecule type" value="Genomic_DNA"/>
</dbReference>
<keyword evidence="2" id="KW-1185">Reference proteome</keyword>
<evidence type="ECO:0000313" key="2">
    <source>
        <dbReference type="Proteomes" id="UP000430692"/>
    </source>
</evidence>
<dbReference type="Gene3D" id="3.40.50.300">
    <property type="entry name" value="P-loop containing nucleotide triphosphate hydrolases"/>
    <property type="match status" value="1"/>
</dbReference>
<gene>
    <name evidence="1" type="ORF">GSM42_08615</name>
</gene>